<gene>
    <name evidence="15" type="ORF">AYI70_g7787</name>
</gene>
<dbReference type="InterPro" id="IPR013083">
    <property type="entry name" value="Znf_RING/FYVE/PHD"/>
</dbReference>
<evidence type="ECO:0000256" key="8">
    <source>
        <dbReference type="ARBA" id="ARBA00022786"/>
    </source>
</evidence>
<dbReference type="Proteomes" id="UP000187283">
    <property type="component" value="Unassembled WGS sequence"/>
</dbReference>
<dbReference type="STRING" id="133412.A0A1R1XJ37"/>
<evidence type="ECO:0000256" key="3">
    <source>
        <dbReference type="ARBA" id="ARBA00012483"/>
    </source>
</evidence>
<dbReference type="EMBL" id="LSSN01003006">
    <property type="protein sequence ID" value="OMJ14593.1"/>
    <property type="molecule type" value="Genomic_DNA"/>
</dbReference>
<dbReference type="PROSITE" id="PS50089">
    <property type="entry name" value="ZF_RING_2"/>
    <property type="match status" value="1"/>
</dbReference>
<reference evidence="15 16" key="1">
    <citation type="submission" date="2017-01" db="EMBL/GenBank/DDBJ databases">
        <authorList>
            <person name="Mah S.A."/>
            <person name="Swanson W.J."/>
            <person name="Moy G.W."/>
            <person name="Vacquier V.D."/>
        </authorList>
    </citation>
    <scope>NUCLEOTIDE SEQUENCE [LARGE SCALE GENOMIC DNA]</scope>
    <source>
        <strain evidence="15 16">GSMNP</strain>
    </source>
</reference>
<comment type="catalytic activity">
    <reaction evidence="1">
        <text>S-ubiquitinyl-[E2 ubiquitin-conjugating enzyme]-L-cysteine + [acceptor protein]-L-lysine = [E2 ubiquitin-conjugating enzyme]-L-cysteine + N(6)-ubiquitinyl-[acceptor protein]-L-lysine.</text>
        <dbReference type="EC" id="2.3.2.27"/>
    </reaction>
</comment>
<evidence type="ECO:0000256" key="9">
    <source>
        <dbReference type="ARBA" id="ARBA00022833"/>
    </source>
</evidence>
<dbReference type="SMART" id="SM00744">
    <property type="entry name" value="RINGv"/>
    <property type="match status" value="1"/>
</dbReference>
<dbReference type="EC" id="2.3.2.27" evidence="3"/>
<evidence type="ECO:0000313" key="15">
    <source>
        <dbReference type="EMBL" id="OMJ14593.1"/>
    </source>
</evidence>
<dbReference type="CDD" id="cd16473">
    <property type="entry name" value="RING-H2_RNF103"/>
    <property type="match status" value="1"/>
</dbReference>
<evidence type="ECO:0000256" key="11">
    <source>
        <dbReference type="ARBA" id="ARBA00023136"/>
    </source>
</evidence>
<comment type="subcellular location">
    <subcellularLocation>
        <location evidence="2">Membrane</location>
        <topology evidence="2">Multi-pass membrane protein</topology>
    </subcellularLocation>
</comment>
<proteinExistence type="predicted"/>
<comment type="caution">
    <text evidence="15">The sequence shown here is derived from an EMBL/GenBank/DDBJ whole genome shotgun (WGS) entry which is preliminary data.</text>
</comment>
<keyword evidence="9" id="KW-0862">Zinc</keyword>
<protein>
    <recommendedName>
        <fullName evidence="3">RING-type E3 ubiquitin transferase</fullName>
        <ecNumber evidence="3">2.3.2.27</ecNumber>
    </recommendedName>
</protein>
<evidence type="ECO:0000256" key="7">
    <source>
        <dbReference type="ARBA" id="ARBA00022771"/>
    </source>
</evidence>
<dbReference type="GO" id="GO:0008270">
    <property type="term" value="F:zinc ion binding"/>
    <property type="evidence" value="ECO:0007669"/>
    <property type="project" value="UniProtKB-KW"/>
</dbReference>
<evidence type="ECO:0000256" key="13">
    <source>
        <dbReference type="SAM" id="MobiDB-lite"/>
    </source>
</evidence>
<evidence type="ECO:0000259" key="14">
    <source>
        <dbReference type="PROSITE" id="PS50089"/>
    </source>
</evidence>
<dbReference type="GO" id="GO:0061630">
    <property type="term" value="F:ubiquitin protein ligase activity"/>
    <property type="evidence" value="ECO:0007669"/>
    <property type="project" value="UniProtKB-EC"/>
</dbReference>
<dbReference type="InterPro" id="IPR011016">
    <property type="entry name" value="Znf_RING-CH"/>
</dbReference>
<evidence type="ECO:0000256" key="10">
    <source>
        <dbReference type="ARBA" id="ARBA00022989"/>
    </source>
</evidence>
<feature type="region of interest" description="Disordered" evidence="13">
    <location>
        <begin position="142"/>
        <end position="179"/>
    </location>
</feature>
<dbReference type="PANTHER" id="PTHR45977:SF4">
    <property type="entry name" value="RING-TYPE DOMAIN-CONTAINING PROTEIN"/>
    <property type="match status" value="1"/>
</dbReference>
<name>A0A1R1XJ37_9FUNG</name>
<keyword evidence="6" id="KW-0479">Metal-binding</keyword>
<dbReference type="GO" id="GO:0016020">
    <property type="term" value="C:membrane"/>
    <property type="evidence" value="ECO:0007669"/>
    <property type="project" value="UniProtKB-SubCell"/>
</dbReference>
<dbReference type="GO" id="GO:0006511">
    <property type="term" value="P:ubiquitin-dependent protein catabolic process"/>
    <property type="evidence" value="ECO:0007669"/>
    <property type="project" value="TreeGrafter"/>
</dbReference>
<evidence type="ECO:0000256" key="6">
    <source>
        <dbReference type="ARBA" id="ARBA00022723"/>
    </source>
</evidence>
<keyword evidence="11" id="KW-0472">Membrane</keyword>
<dbReference type="InterPro" id="IPR001841">
    <property type="entry name" value="Znf_RING"/>
</dbReference>
<organism evidence="15 16">
    <name type="scientific">Smittium culicis</name>
    <dbReference type="NCBI Taxonomy" id="133412"/>
    <lineage>
        <taxon>Eukaryota</taxon>
        <taxon>Fungi</taxon>
        <taxon>Fungi incertae sedis</taxon>
        <taxon>Zoopagomycota</taxon>
        <taxon>Kickxellomycotina</taxon>
        <taxon>Harpellomycetes</taxon>
        <taxon>Harpellales</taxon>
        <taxon>Legeriomycetaceae</taxon>
        <taxon>Smittium</taxon>
    </lineage>
</organism>
<dbReference type="AlphaFoldDB" id="A0A1R1XJ37"/>
<dbReference type="SMART" id="SM00184">
    <property type="entry name" value="RING"/>
    <property type="match status" value="1"/>
</dbReference>
<dbReference type="GO" id="GO:0016567">
    <property type="term" value="P:protein ubiquitination"/>
    <property type="evidence" value="ECO:0007669"/>
    <property type="project" value="TreeGrafter"/>
</dbReference>
<dbReference type="PANTHER" id="PTHR45977">
    <property type="entry name" value="TARGET OF ERK KINASE MPK-1"/>
    <property type="match status" value="1"/>
</dbReference>
<evidence type="ECO:0000256" key="1">
    <source>
        <dbReference type="ARBA" id="ARBA00000900"/>
    </source>
</evidence>
<keyword evidence="8" id="KW-0833">Ubl conjugation pathway</keyword>
<accession>A0A1R1XJ37</accession>
<keyword evidence="4" id="KW-0808">Transferase</keyword>
<evidence type="ECO:0000313" key="16">
    <source>
        <dbReference type="Proteomes" id="UP000187283"/>
    </source>
</evidence>
<evidence type="ECO:0000256" key="4">
    <source>
        <dbReference type="ARBA" id="ARBA00022679"/>
    </source>
</evidence>
<sequence>MYSEIDNLKEKNVFENTVLDTGDAPKGKNTEEQKITNSPIKIFTNTLIHVKSGIFGPNLNKDINSKVDQYTVECSECLICFDSINPGDTIRGIPCTHVFHKDCLDTWLTSRFGSCPVCRFDLRPLKEKSTFSILEVSDLSADTNQQSISNPRSEPIEENQTNYQQQDHHVINVASSSSN</sequence>
<evidence type="ECO:0000256" key="5">
    <source>
        <dbReference type="ARBA" id="ARBA00022692"/>
    </source>
</evidence>
<keyword evidence="16" id="KW-1185">Reference proteome</keyword>
<evidence type="ECO:0000256" key="2">
    <source>
        <dbReference type="ARBA" id="ARBA00004141"/>
    </source>
</evidence>
<keyword evidence="10" id="KW-1133">Transmembrane helix</keyword>
<dbReference type="OrthoDB" id="8062037at2759"/>
<feature type="compositionally biased region" description="Polar residues" evidence="13">
    <location>
        <begin position="142"/>
        <end position="165"/>
    </location>
</feature>
<evidence type="ECO:0000256" key="12">
    <source>
        <dbReference type="PROSITE-ProRule" id="PRU00175"/>
    </source>
</evidence>
<feature type="domain" description="RING-type" evidence="14">
    <location>
        <begin position="77"/>
        <end position="119"/>
    </location>
</feature>
<dbReference type="Gene3D" id="3.30.40.10">
    <property type="entry name" value="Zinc/RING finger domain, C3HC4 (zinc finger)"/>
    <property type="match status" value="1"/>
</dbReference>
<keyword evidence="7 12" id="KW-0863">Zinc-finger</keyword>
<dbReference type="SUPFAM" id="SSF57850">
    <property type="entry name" value="RING/U-box"/>
    <property type="match status" value="1"/>
</dbReference>
<keyword evidence="5" id="KW-0812">Transmembrane</keyword>
<dbReference type="Pfam" id="PF13639">
    <property type="entry name" value="zf-RING_2"/>
    <property type="match status" value="1"/>
</dbReference>